<evidence type="ECO:0000256" key="3">
    <source>
        <dbReference type="ARBA" id="ARBA00022801"/>
    </source>
</evidence>
<dbReference type="PANTHER" id="PTHR12606:SF16">
    <property type="entry name" value="SENTRIN-SPECIFIC PROTEASE 3"/>
    <property type="match status" value="1"/>
</dbReference>
<dbReference type="PANTHER" id="PTHR12606">
    <property type="entry name" value="SENTRIN/SUMO-SPECIFIC PROTEASE"/>
    <property type="match status" value="1"/>
</dbReference>
<dbReference type="Proteomes" id="UP000228934">
    <property type="component" value="Unassembled WGS sequence"/>
</dbReference>
<dbReference type="GO" id="GO:0005634">
    <property type="term" value="C:nucleus"/>
    <property type="evidence" value="ECO:0007669"/>
    <property type="project" value="TreeGrafter"/>
</dbReference>
<sequence length="335" mass="38620">MFVSVILNICLYLLQIAAMRHAPVQRHLHPFSSHLVPPGKHSKLFPLKEDNGWEEEEEEEPQFRKACRQPPRQRRGRRVRLRVLRSLYLRLYNRTVALPFYWKLWGVGGRRRRAGSRRREGGGGSVGVELGKAQHRFAREEESLANHIAEAEETGPTHGIPNGFSPLPAEPENILITSVYSINNEDGLAPNGPHQQEDFTPPLEKEVPALTEEHVACVQNLPCRRTVVQHVIQSYQRLPGNTLLRSFRVTYKRHVLTMDDLSTLYGQNWLNDQVMNMYGDLVMDAVPEKVDIFSKQFLLIPIHLEVHWSLVCVDVSKRTITYFDSQRTLNRRCPK</sequence>
<dbReference type="EMBL" id="KV926464">
    <property type="protein sequence ID" value="PIO35707.1"/>
    <property type="molecule type" value="Genomic_DNA"/>
</dbReference>
<comment type="similarity">
    <text evidence="1">Belongs to the peptidase C48 family.</text>
</comment>
<feature type="domain" description="Ubiquitin-like protease family profile" evidence="6">
    <location>
        <begin position="180"/>
        <end position="335"/>
    </location>
</feature>
<evidence type="ECO:0000256" key="1">
    <source>
        <dbReference type="ARBA" id="ARBA00005234"/>
    </source>
</evidence>
<keyword evidence="2" id="KW-0645">Protease</keyword>
<dbReference type="GO" id="GO:0016926">
    <property type="term" value="P:protein desumoylation"/>
    <property type="evidence" value="ECO:0007669"/>
    <property type="project" value="TreeGrafter"/>
</dbReference>
<keyword evidence="4" id="KW-0788">Thiol protease</keyword>
<evidence type="ECO:0000313" key="8">
    <source>
        <dbReference type="Proteomes" id="UP000228934"/>
    </source>
</evidence>
<feature type="non-terminal residue" evidence="7">
    <location>
        <position position="335"/>
    </location>
</feature>
<evidence type="ECO:0000259" key="6">
    <source>
        <dbReference type="PROSITE" id="PS50600"/>
    </source>
</evidence>
<dbReference type="GO" id="GO:0006508">
    <property type="term" value="P:proteolysis"/>
    <property type="evidence" value="ECO:0007669"/>
    <property type="project" value="UniProtKB-KW"/>
</dbReference>
<dbReference type="Gene3D" id="3.40.395.10">
    <property type="entry name" value="Adenoviral Proteinase, Chain A"/>
    <property type="match status" value="1"/>
</dbReference>
<evidence type="ECO:0000256" key="4">
    <source>
        <dbReference type="ARBA" id="ARBA00022807"/>
    </source>
</evidence>
<feature type="chain" id="PRO_5013661553" description="Ubiquitin-like protease family profile domain-containing protein" evidence="5">
    <location>
        <begin position="19"/>
        <end position="335"/>
    </location>
</feature>
<gene>
    <name evidence="7" type="ORF">AB205_0014860</name>
</gene>
<dbReference type="OrthoDB" id="1939479at2759"/>
<dbReference type="PROSITE" id="PS50600">
    <property type="entry name" value="ULP_PROTEASE"/>
    <property type="match status" value="1"/>
</dbReference>
<dbReference type="SUPFAM" id="SSF54001">
    <property type="entry name" value="Cysteine proteinases"/>
    <property type="match status" value="1"/>
</dbReference>
<dbReference type="Pfam" id="PF02902">
    <property type="entry name" value="Peptidase_C48"/>
    <property type="match status" value="1"/>
</dbReference>
<evidence type="ECO:0000256" key="5">
    <source>
        <dbReference type="SAM" id="SignalP"/>
    </source>
</evidence>
<dbReference type="InterPro" id="IPR038765">
    <property type="entry name" value="Papain-like_cys_pep_sf"/>
</dbReference>
<keyword evidence="5" id="KW-0732">Signal</keyword>
<name>A0A2G9S6G6_AQUCT</name>
<keyword evidence="3" id="KW-0378">Hydrolase</keyword>
<dbReference type="GO" id="GO:0016929">
    <property type="term" value="F:deSUMOylase activity"/>
    <property type="evidence" value="ECO:0007669"/>
    <property type="project" value="TreeGrafter"/>
</dbReference>
<feature type="signal peptide" evidence="5">
    <location>
        <begin position="1"/>
        <end position="18"/>
    </location>
</feature>
<reference evidence="8" key="1">
    <citation type="journal article" date="2017" name="Nat. Commun.">
        <title>The North American bullfrog draft genome provides insight into hormonal regulation of long noncoding RNA.</title>
        <authorList>
            <person name="Hammond S.A."/>
            <person name="Warren R.L."/>
            <person name="Vandervalk B.P."/>
            <person name="Kucuk E."/>
            <person name="Khan H."/>
            <person name="Gibb E.A."/>
            <person name="Pandoh P."/>
            <person name="Kirk H."/>
            <person name="Zhao Y."/>
            <person name="Jones M."/>
            <person name="Mungall A.J."/>
            <person name="Coope R."/>
            <person name="Pleasance S."/>
            <person name="Moore R.A."/>
            <person name="Holt R.A."/>
            <person name="Round J.M."/>
            <person name="Ohora S."/>
            <person name="Walle B.V."/>
            <person name="Veldhoen N."/>
            <person name="Helbing C.C."/>
            <person name="Birol I."/>
        </authorList>
    </citation>
    <scope>NUCLEOTIDE SEQUENCE [LARGE SCALE GENOMIC DNA]</scope>
</reference>
<evidence type="ECO:0000313" key="7">
    <source>
        <dbReference type="EMBL" id="PIO35707.1"/>
    </source>
</evidence>
<dbReference type="AlphaFoldDB" id="A0A2G9S6G6"/>
<protein>
    <recommendedName>
        <fullName evidence="6">Ubiquitin-like protease family profile domain-containing protein</fullName>
    </recommendedName>
</protein>
<organism evidence="7 8">
    <name type="scientific">Aquarana catesbeiana</name>
    <name type="common">American bullfrog</name>
    <name type="synonym">Rana catesbeiana</name>
    <dbReference type="NCBI Taxonomy" id="8400"/>
    <lineage>
        <taxon>Eukaryota</taxon>
        <taxon>Metazoa</taxon>
        <taxon>Chordata</taxon>
        <taxon>Craniata</taxon>
        <taxon>Vertebrata</taxon>
        <taxon>Euteleostomi</taxon>
        <taxon>Amphibia</taxon>
        <taxon>Batrachia</taxon>
        <taxon>Anura</taxon>
        <taxon>Neobatrachia</taxon>
        <taxon>Ranoidea</taxon>
        <taxon>Ranidae</taxon>
        <taxon>Aquarana</taxon>
    </lineage>
</organism>
<evidence type="ECO:0000256" key="2">
    <source>
        <dbReference type="ARBA" id="ARBA00022670"/>
    </source>
</evidence>
<dbReference type="InterPro" id="IPR003653">
    <property type="entry name" value="Peptidase_C48_C"/>
</dbReference>
<proteinExistence type="inferred from homology"/>
<accession>A0A2G9S6G6</accession>
<keyword evidence="8" id="KW-1185">Reference proteome</keyword>